<proteinExistence type="predicted"/>
<dbReference type="Proteomes" id="UP000886595">
    <property type="component" value="Unassembled WGS sequence"/>
</dbReference>
<evidence type="ECO:0000313" key="3">
    <source>
        <dbReference type="Proteomes" id="UP000886595"/>
    </source>
</evidence>
<dbReference type="OrthoDB" id="1111935at2759"/>
<gene>
    <name evidence="2" type="ORF">Bca52824_032757</name>
</gene>
<accession>A0A8X7SD04</accession>
<keyword evidence="1" id="KW-0732">Signal</keyword>
<protein>
    <recommendedName>
        <fullName evidence="4">Plant thionin family protein</fullName>
    </recommendedName>
</protein>
<dbReference type="EMBL" id="JAAMPC010000007">
    <property type="protein sequence ID" value="KAG2304106.1"/>
    <property type="molecule type" value="Genomic_DNA"/>
</dbReference>
<reference evidence="2 3" key="1">
    <citation type="submission" date="2020-02" db="EMBL/GenBank/DDBJ databases">
        <authorList>
            <person name="Ma Q."/>
            <person name="Huang Y."/>
            <person name="Song X."/>
            <person name="Pei D."/>
        </authorList>
    </citation>
    <scope>NUCLEOTIDE SEQUENCE [LARGE SCALE GENOMIC DNA]</scope>
    <source>
        <strain evidence="2">Sxm20200214</strain>
        <tissue evidence="2">Leaf</tissue>
    </source>
</reference>
<dbReference type="AlphaFoldDB" id="A0A8X7SD04"/>
<evidence type="ECO:0008006" key="4">
    <source>
        <dbReference type="Google" id="ProtNLM"/>
    </source>
</evidence>
<organism evidence="2 3">
    <name type="scientific">Brassica carinata</name>
    <name type="common">Ethiopian mustard</name>
    <name type="synonym">Abyssinian cabbage</name>
    <dbReference type="NCBI Taxonomy" id="52824"/>
    <lineage>
        <taxon>Eukaryota</taxon>
        <taxon>Viridiplantae</taxon>
        <taxon>Streptophyta</taxon>
        <taxon>Embryophyta</taxon>
        <taxon>Tracheophyta</taxon>
        <taxon>Spermatophyta</taxon>
        <taxon>Magnoliopsida</taxon>
        <taxon>eudicotyledons</taxon>
        <taxon>Gunneridae</taxon>
        <taxon>Pentapetalae</taxon>
        <taxon>rosids</taxon>
        <taxon>malvids</taxon>
        <taxon>Brassicales</taxon>
        <taxon>Brassicaceae</taxon>
        <taxon>Brassiceae</taxon>
        <taxon>Brassica</taxon>
    </lineage>
</organism>
<evidence type="ECO:0000256" key="1">
    <source>
        <dbReference type="SAM" id="SignalP"/>
    </source>
</evidence>
<name>A0A8X7SD04_BRACI</name>
<keyword evidence="3" id="KW-1185">Reference proteome</keyword>
<feature type="signal peptide" evidence="1">
    <location>
        <begin position="1"/>
        <end position="26"/>
    </location>
</feature>
<sequence length="120" mass="13479">MAAKYNSMVIVFMVVMMILVIEQANGETSAECRDRCSQSCAMTGALPAKCLQSCYNRCHSLPSHTLVHRNHTPNLVETIMPLQAPKIPPGFTPRFNMVALKVFEQMKIYMQCADPDERSI</sequence>
<evidence type="ECO:0000313" key="2">
    <source>
        <dbReference type="EMBL" id="KAG2304106.1"/>
    </source>
</evidence>
<feature type="chain" id="PRO_5036451565" description="Plant thionin family protein" evidence="1">
    <location>
        <begin position="27"/>
        <end position="120"/>
    </location>
</feature>
<comment type="caution">
    <text evidence="2">The sequence shown here is derived from an EMBL/GenBank/DDBJ whole genome shotgun (WGS) entry which is preliminary data.</text>
</comment>